<dbReference type="GO" id="GO:0003995">
    <property type="term" value="F:acyl-CoA dehydrogenase activity"/>
    <property type="evidence" value="ECO:0007669"/>
    <property type="project" value="InterPro"/>
</dbReference>
<protein>
    <submittedName>
        <fullName evidence="9">Crotonobetainyl-CoA reductase</fullName>
        <ecNumber evidence="9">1.3.8.13</ecNumber>
    </submittedName>
</protein>
<dbReference type="SUPFAM" id="SSF47203">
    <property type="entry name" value="Acyl-CoA dehydrogenase C-terminal domain-like"/>
    <property type="match status" value="1"/>
</dbReference>
<dbReference type="EC" id="1.3.8.13" evidence="9"/>
<comment type="caution">
    <text evidence="9">The sequence shown here is derived from an EMBL/GenBank/DDBJ whole genome shotgun (WGS) entry which is preliminary data.</text>
</comment>
<dbReference type="SUPFAM" id="SSF56645">
    <property type="entry name" value="Acyl-CoA dehydrogenase NM domain-like"/>
    <property type="match status" value="1"/>
</dbReference>
<sequence>MKRGNGKMDFRVTEEQELLLEGLREVLKEVATHEYLKECDDNHAFPQKIADAFVEHGFALLGIPEEYGGTPCDITTQMLVTEEMSKFGVPFPCFSNSLLIDDILHFGNEQQKAITMEYAKKGLCAFSLGITEPGAGSDDSTMMATATRRNGKVYINAHKTFITEAKQRPYMLCLTRELNAPNPHKAISMWWVDMSKPGVKVMPWEKIGGNTAPTYEVYLEDVELEEEDLVGVEGEGFMNLMGNFEVERIQIAAGVLGWAEAAFEDAAVYANQRVQFGKPIGSFQLIQEKIVEMAIKIENMRNLVYKACWERENGMSLQISSATTKYYCVRAANQVIDDAMQIMGGIGYTKDHRISRLWRDVRNTRFGGGTDEIMIHIAGRAILKKYRNK</sequence>
<name>A0A644UPS0_9ZZZZ</name>
<keyword evidence="3" id="KW-0285">Flavoprotein</keyword>
<dbReference type="Gene3D" id="2.40.110.10">
    <property type="entry name" value="Butyryl-CoA Dehydrogenase, subunit A, domain 2"/>
    <property type="match status" value="1"/>
</dbReference>
<dbReference type="InterPro" id="IPR009100">
    <property type="entry name" value="AcylCoA_DH/oxidase_NM_dom_sf"/>
</dbReference>
<feature type="domain" description="Acyl-CoA oxidase/dehydrogenase middle" evidence="7">
    <location>
        <begin position="128"/>
        <end position="222"/>
    </location>
</feature>
<dbReference type="EMBL" id="VSSQ01000140">
    <property type="protein sequence ID" value="MPL80663.1"/>
    <property type="molecule type" value="Genomic_DNA"/>
</dbReference>
<dbReference type="InterPro" id="IPR036250">
    <property type="entry name" value="AcylCo_DH-like_C"/>
</dbReference>
<evidence type="ECO:0000256" key="5">
    <source>
        <dbReference type="ARBA" id="ARBA00023002"/>
    </source>
</evidence>
<dbReference type="Pfam" id="PF00441">
    <property type="entry name" value="Acyl-CoA_dh_1"/>
    <property type="match status" value="1"/>
</dbReference>
<dbReference type="InterPro" id="IPR013786">
    <property type="entry name" value="AcylCoA_DH/ox_N"/>
</dbReference>
<dbReference type="Pfam" id="PF02770">
    <property type="entry name" value="Acyl-CoA_dh_M"/>
    <property type="match status" value="1"/>
</dbReference>
<evidence type="ECO:0000256" key="3">
    <source>
        <dbReference type="ARBA" id="ARBA00022630"/>
    </source>
</evidence>
<evidence type="ECO:0000313" key="9">
    <source>
        <dbReference type="EMBL" id="MPL80663.1"/>
    </source>
</evidence>
<proteinExistence type="inferred from homology"/>
<evidence type="ECO:0000256" key="2">
    <source>
        <dbReference type="ARBA" id="ARBA00009347"/>
    </source>
</evidence>
<accession>A0A644UPS0</accession>
<evidence type="ECO:0000256" key="4">
    <source>
        <dbReference type="ARBA" id="ARBA00022827"/>
    </source>
</evidence>
<dbReference type="FunFam" id="1.20.140.10:FF:000001">
    <property type="entry name" value="Acyl-CoA dehydrogenase"/>
    <property type="match status" value="1"/>
</dbReference>
<dbReference type="Pfam" id="PF02771">
    <property type="entry name" value="Acyl-CoA_dh_N"/>
    <property type="match status" value="1"/>
</dbReference>
<evidence type="ECO:0000259" key="7">
    <source>
        <dbReference type="Pfam" id="PF02770"/>
    </source>
</evidence>
<keyword evidence="4" id="KW-0274">FAD</keyword>
<dbReference type="PIRSF" id="PIRSF016578">
    <property type="entry name" value="HsaA"/>
    <property type="match status" value="1"/>
</dbReference>
<reference evidence="9" key="1">
    <citation type="submission" date="2019-08" db="EMBL/GenBank/DDBJ databases">
        <authorList>
            <person name="Kucharzyk K."/>
            <person name="Murdoch R.W."/>
            <person name="Higgins S."/>
            <person name="Loffler F."/>
        </authorList>
    </citation>
    <scope>NUCLEOTIDE SEQUENCE</scope>
</reference>
<evidence type="ECO:0000256" key="1">
    <source>
        <dbReference type="ARBA" id="ARBA00001974"/>
    </source>
</evidence>
<comment type="similarity">
    <text evidence="2">Belongs to the acyl-CoA dehydrogenase family.</text>
</comment>
<feature type="domain" description="Acyl-CoA dehydrogenase/oxidase C-terminal" evidence="6">
    <location>
        <begin position="234"/>
        <end position="383"/>
    </location>
</feature>
<organism evidence="9">
    <name type="scientific">bioreactor metagenome</name>
    <dbReference type="NCBI Taxonomy" id="1076179"/>
    <lineage>
        <taxon>unclassified sequences</taxon>
        <taxon>metagenomes</taxon>
        <taxon>ecological metagenomes</taxon>
    </lineage>
</organism>
<feature type="domain" description="Acyl-CoA dehydrogenase/oxidase N-terminal" evidence="8">
    <location>
        <begin position="13"/>
        <end position="113"/>
    </location>
</feature>
<dbReference type="Gene3D" id="1.20.140.10">
    <property type="entry name" value="Butyryl-CoA Dehydrogenase, subunit A, domain 3"/>
    <property type="match status" value="1"/>
</dbReference>
<dbReference type="CDD" id="cd00567">
    <property type="entry name" value="ACAD"/>
    <property type="match status" value="1"/>
</dbReference>
<dbReference type="AlphaFoldDB" id="A0A644UPS0"/>
<keyword evidence="5 9" id="KW-0560">Oxidoreductase</keyword>
<dbReference type="PROSITE" id="PS00073">
    <property type="entry name" value="ACYL_COA_DH_2"/>
    <property type="match status" value="1"/>
</dbReference>
<comment type="cofactor">
    <cofactor evidence="1">
        <name>FAD</name>
        <dbReference type="ChEBI" id="CHEBI:57692"/>
    </cofactor>
</comment>
<dbReference type="NCBIfam" id="NF008997">
    <property type="entry name" value="PRK12341.1"/>
    <property type="match status" value="1"/>
</dbReference>
<dbReference type="InterPro" id="IPR037069">
    <property type="entry name" value="AcylCoA_DH/ox_N_sf"/>
</dbReference>
<dbReference type="InterPro" id="IPR006089">
    <property type="entry name" value="Acyl-CoA_DH_CS"/>
</dbReference>
<dbReference type="Gene3D" id="1.10.540.10">
    <property type="entry name" value="Acyl-CoA dehydrogenase/oxidase, N-terminal domain"/>
    <property type="match status" value="1"/>
</dbReference>
<dbReference type="PANTHER" id="PTHR43884">
    <property type="entry name" value="ACYL-COA DEHYDROGENASE"/>
    <property type="match status" value="1"/>
</dbReference>
<dbReference type="InterPro" id="IPR009075">
    <property type="entry name" value="AcylCo_DH/oxidase_C"/>
</dbReference>
<dbReference type="PANTHER" id="PTHR43884:SF12">
    <property type="entry name" value="ISOVALERYL-COA DEHYDROGENASE, MITOCHONDRIAL-RELATED"/>
    <property type="match status" value="1"/>
</dbReference>
<dbReference type="InterPro" id="IPR046373">
    <property type="entry name" value="Acyl-CoA_Oxase/DH_mid-dom_sf"/>
</dbReference>
<gene>
    <name evidence="9" type="primary">caiA_5</name>
    <name evidence="9" type="ORF">SDC9_26564</name>
</gene>
<dbReference type="InterPro" id="IPR006091">
    <property type="entry name" value="Acyl-CoA_Oxase/DH_mid-dom"/>
</dbReference>
<evidence type="ECO:0000259" key="8">
    <source>
        <dbReference type="Pfam" id="PF02771"/>
    </source>
</evidence>
<evidence type="ECO:0000259" key="6">
    <source>
        <dbReference type="Pfam" id="PF00441"/>
    </source>
</evidence>
<dbReference type="GO" id="GO:0050660">
    <property type="term" value="F:flavin adenine dinucleotide binding"/>
    <property type="evidence" value="ECO:0007669"/>
    <property type="project" value="InterPro"/>
</dbReference>